<dbReference type="EMBL" id="UINC01038683">
    <property type="protein sequence ID" value="SVB36046.1"/>
    <property type="molecule type" value="Genomic_DNA"/>
</dbReference>
<sequence length="544" mass="62648">MAKRHLQTRLLSSLTKVFADEDLRASTWRRATCLRGEVFSFQLAYRTERLLRGLQVEVESDLKRHIEVRSVGLAPSELPGSNFDDDVLRTTPGLYPDPLVPLGERLPAPPGQWRSVWVTVRVPARIRAGRYDIELALTSDDGKRLGGGTFALEILAATLPAQKLKHTSWFHTDCIATHYGVEVWCRRHWDLVDRFVRNAVDHGINMLLTPLFTPPLDTRVGGERPTVQLVEVRGSKERYFFDFKRLDRWVRMADAAGVRFFEMSHLFTQWGAAHCPKIVAHVNGGQRKIFGWKDNASGRCYRSFLDQFLPALVNYIDRRGLRRRCFFHVSDEPHADHLESFAAAARLVHGHLQGFRFIDALSNVEYYDRGLVRHPIPASDHIEAFVERGVPDLWTYYCVSQWNQVSNRFFCMPSARNRVLGAQLYRYDLAGFLHWGFNFWYTQFSTRAIDPFRVTDAGGNFPSGDAFLVYPGPDGPLDSIRGEVFREALQDQRALQLLQSRQGRVKTVKLLERGLDEPITMTRYPRDADWLLRMRERCNRRIAA</sequence>
<evidence type="ECO:0000313" key="2">
    <source>
        <dbReference type="EMBL" id="SVB36046.1"/>
    </source>
</evidence>
<gene>
    <name evidence="2" type="ORF">METZ01_LOCUS188900</name>
</gene>
<reference evidence="2" key="1">
    <citation type="submission" date="2018-05" db="EMBL/GenBank/DDBJ databases">
        <authorList>
            <person name="Lanie J.A."/>
            <person name="Ng W.-L."/>
            <person name="Kazmierczak K.M."/>
            <person name="Andrzejewski T.M."/>
            <person name="Davidsen T.M."/>
            <person name="Wayne K.J."/>
            <person name="Tettelin H."/>
            <person name="Glass J.I."/>
            <person name="Rusch D."/>
            <person name="Podicherti R."/>
            <person name="Tsui H.-C.T."/>
            <person name="Winkler M.E."/>
        </authorList>
    </citation>
    <scope>NUCLEOTIDE SEQUENCE</scope>
</reference>
<evidence type="ECO:0000259" key="1">
    <source>
        <dbReference type="Pfam" id="PF13320"/>
    </source>
</evidence>
<name>A0A382DC09_9ZZZZ</name>
<dbReference type="Pfam" id="PF13320">
    <property type="entry name" value="GH123_cat"/>
    <property type="match status" value="1"/>
</dbReference>
<proteinExistence type="predicted"/>
<dbReference type="AlphaFoldDB" id="A0A382DC09"/>
<feature type="non-terminal residue" evidence="2">
    <location>
        <position position="544"/>
    </location>
</feature>
<accession>A0A382DC09</accession>
<protein>
    <recommendedName>
        <fullName evidence="1">Glycoside hydrolase 123 catalytic domain-containing protein</fullName>
    </recommendedName>
</protein>
<dbReference type="InterPro" id="IPR025150">
    <property type="entry name" value="GH123_cat"/>
</dbReference>
<organism evidence="2">
    <name type="scientific">marine metagenome</name>
    <dbReference type="NCBI Taxonomy" id="408172"/>
    <lineage>
        <taxon>unclassified sequences</taxon>
        <taxon>metagenomes</taxon>
        <taxon>ecological metagenomes</taxon>
    </lineage>
</organism>
<feature type="domain" description="Glycoside hydrolase 123 catalytic" evidence="1">
    <location>
        <begin position="169"/>
        <end position="498"/>
    </location>
</feature>